<dbReference type="EC" id="2.7.13.3" evidence="2"/>
<dbReference type="SUPFAM" id="SSF55785">
    <property type="entry name" value="PYP-like sensor domain (PAS domain)"/>
    <property type="match status" value="2"/>
</dbReference>
<dbReference type="InterPro" id="IPR035965">
    <property type="entry name" value="PAS-like_dom_sf"/>
</dbReference>
<proteinExistence type="predicted"/>
<dbReference type="RefSeq" id="WP_369855886.1">
    <property type="nucleotide sequence ID" value="NZ_JBBKTX010000011.1"/>
</dbReference>
<reference evidence="7 8" key="1">
    <citation type="submission" date="2024-03" db="EMBL/GenBank/DDBJ databases">
        <title>High-quality draft genome sequence of Oceanobacter sp. wDCs-4.</title>
        <authorList>
            <person name="Dong C."/>
        </authorList>
    </citation>
    <scope>NUCLEOTIDE SEQUENCE [LARGE SCALE GENOMIC DNA]</scope>
    <source>
        <strain evidence="8">wDCs-4</strain>
    </source>
</reference>
<keyword evidence="4" id="KW-0808">Transferase</keyword>
<dbReference type="InterPro" id="IPR052162">
    <property type="entry name" value="Sensor_kinase/Photoreceptor"/>
</dbReference>
<name>A0ABW8NIJ1_9GAMM</name>
<comment type="caution">
    <text evidence="7">The sequence shown here is derived from an EMBL/GenBank/DDBJ whole genome shotgun (WGS) entry which is preliminary data.</text>
</comment>
<evidence type="ECO:0000256" key="2">
    <source>
        <dbReference type="ARBA" id="ARBA00012438"/>
    </source>
</evidence>
<evidence type="ECO:0000256" key="3">
    <source>
        <dbReference type="ARBA" id="ARBA00022553"/>
    </source>
</evidence>
<dbReference type="InterPro" id="IPR013655">
    <property type="entry name" value="PAS_fold_3"/>
</dbReference>
<evidence type="ECO:0000256" key="1">
    <source>
        <dbReference type="ARBA" id="ARBA00000085"/>
    </source>
</evidence>
<evidence type="ECO:0000313" key="8">
    <source>
        <dbReference type="Proteomes" id="UP001620597"/>
    </source>
</evidence>
<sequence length="266" mass="30313">MSWLRRKPRQPSTQLAAADLQHLLDSLSDAVLQLDRQGRLTYANQAWHRLTGHTLDASIGRPLADFLHPQDRSGWLQQLNGNVTDGQSPEPLQLRLASHEHPLVWCELRLQTLDKQYLSATLCDITRQVQTDQQNKATQRGLNALMSRLPAMIYRSRNDRDWTMEYVSEGCLALTGYSADDLVRMTHKSYGKLIHPADADYVWQQVQEALAQHRSFELNYRLFHTNGQMHHVTEKGCGVYSSNGNVLAVEGVIFARVDWRAQVKSA</sequence>
<accession>A0ABW8NIJ1</accession>
<dbReference type="SMART" id="SM00091">
    <property type="entry name" value="PAS"/>
    <property type="match status" value="2"/>
</dbReference>
<dbReference type="Pfam" id="PF00989">
    <property type="entry name" value="PAS"/>
    <property type="match status" value="1"/>
</dbReference>
<evidence type="ECO:0000259" key="6">
    <source>
        <dbReference type="PROSITE" id="PS50112"/>
    </source>
</evidence>
<keyword evidence="5" id="KW-0418">Kinase</keyword>
<feature type="domain" description="PAS" evidence="6">
    <location>
        <begin position="16"/>
        <end position="86"/>
    </location>
</feature>
<keyword evidence="3" id="KW-0597">Phosphoprotein</keyword>
<gene>
    <name evidence="7" type="ORF">WG929_10255</name>
</gene>
<comment type="catalytic activity">
    <reaction evidence="1">
        <text>ATP + protein L-histidine = ADP + protein N-phospho-L-histidine.</text>
        <dbReference type="EC" id="2.7.13.3"/>
    </reaction>
</comment>
<dbReference type="Gene3D" id="3.30.450.20">
    <property type="entry name" value="PAS domain"/>
    <property type="match status" value="2"/>
</dbReference>
<feature type="domain" description="PAS" evidence="6">
    <location>
        <begin position="138"/>
        <end position="213"/>
    </location>
</feature>
<evidence type="ECO:0000256" key="5">
    <source>
        <dbReference type="ARBA" id="ARBA00022777"/>
    </source>
</evidence>
<dbReference type="CDD" id="cd00130">
    <property type="entry name" value="PAS"/>
    <property type="match status" value="2"/>
</dbReference>
<dbReference type="InterPro" id="IPR013767">
    <property type="entry name" value="PAS_fold"/>
</dbReference>
<keyword evidence="8" id="KW-1185">Reference proteome</keyword>
<dbReference type="Proteomes" id="UP001620597">
    <property type="component" value="Unassembled WGS sequence"/>
</dbReference>
<evidence type="ECO:0000256" key="4">
    <source>
        <dbReference type="ARBA" id="ARBA00022679"/>
    </source>
</evidence>
<dbReference type="EMBL" id="JBBKTX010000011">
    <property type="protein sequence ID" value="MFK4752789.1"/>
    <property type="molecule type" value="Genomic_DNA"/>
</dbReference>
<dbReference type="PROSITE" id="PS50112">
    <property type="entry name" value="PAS"/>
    <property type="match status" value="2"/>
</dbReference>
<evidence type="ECO:0000313" key="7">
    <source>
        <dbReference type="EMBL" id="MFK4752789.1"/>
    </source>
</evidence>
<dbReference type="Pfam" id="PF08447">
    <property type="entry name" value="PAS_3"/>
    <property type="match status" value="1"/>
</dbReference>
<protein>
    <recommendedName>
        <fullName evidence="2">histidine kinase</fullName>
        <ecNumber evidence="2">2.7.13.3</ecNumber>
    </recommendedName>
</protein>
<organism evidence="7 8">
    <name type="scientific">Oceanobacter antarcticus</name>
    <dbReference type="NCBI Taxonomy" id="3133425"/>
    <lineage>
        <taxon>Bacteria</taxon>
        <taxon>Pseudomonadati</taxon>
        <taxon>Pseudomonadota</taxon>
        <taxon>Gammaproteobacteria</taxon>
        <taxon>Oceanospirillales</taxon>
        <taxon>Oceanospirillaceae</taxon>
        <taxon>Oceanobacter</taxon>
    </lineage>
</organism>
<dbReference type="PANTHER" id="PTHR43304:SF1">
    <property type="entry name" value="PAC DOMAIN-CONTAINING PROTEIN"/>
    <property type="match status" value="1"/>
</dbReference>
<dbReference type="NCBIfam" id="TIGR00229">
    <property type="entry name" value="sensory_box"/>
    <property type="match status" value="1"/>
</dbReference>
<dbReference type="InterPro" id="IPR000014">
    <property type="entry name" value="PAS"/>
</dbReference>
<dbReference type="PANTHER" id="PTHR43304">
    <property type="entry name" value="PHYTOCHROME-LIKE PROTEIN CPH1"/>
    <property type="match status" value="1"/>
</dbReference>